<feature type="region of interest" description="Disordered" evidence="1">
    <location>
        <begin position="138"/>
        <end position="157"/>
    </location>
</feature>
<feature type="region of interest" description="Disordered" evidence="1">
    <location>
        <begin position="1"/>
        <end position="25"/>
    </location>
</feature>
<gene>
    <name evidence="2" type="ORF">Taro_034080</name>
</gene>
<name>A0A843VVJ0_COLES</name>
<reference evidence="2" key="1">
    <citation type="submission" date="2017-07" db="EMBL/GenBank/DDBJ databases">
        <title>Taro Niue Genome Assembly and Annotation.</title>
        <authorList>
            <person name="Atibalentja N."/>
            <person name="Keating K."/>
            <person name="Fields C.J."/>
        </authorList>
    </citation>
    <scope>NUCLEOTIDE SEQUENCE</scope>
    <source>
        <strain evidence="2">Niue_2</strain>
        <tissue evidence="2">Leaf</tissue>
    </source>
</reference>
<comment type="caution">
    <text evidence="2">The sequence shown here is derived from an EMBL/GenBank/DDBJ whole genome shotgun (WGS) entry which is preliminary data.</text>
</comment>
<proteinExistence type="predicted"/>
<dbReference type="AlphaFoldDB" id="A0A843VVJ0"/>
<evidence type="ECO:0000256" key="1">
    <source>
        <dbReference type="SAM" id="MobiDB-lite"/>
    </source>
</evidence>
<evidence type="ECO:0000313" key="2">
    <source>
        <dbReference type="EMBL" id="MQM01332.1"/>
    </source>
</evidence>
<feature type="compositionally biased region" description="Polar residues" evidence="1">
    <location>
        <begin position="100"/>
        <end position="109"/>
    </location>
</feature>
<sequence>MAGTYANSPWTPPEAGPDRGSGSISSTRLAITTAGLSSPIQRTVIKLHGATRLRPAQVRCVDLAVAAPPRPWLASTPPRAPRSGSRRPASSGNDRYGWANRQQVQKFPPSQQRTSRQHSQHLHNPPFFYLLHFATASPTETRPPPRRRAPPVAPSRITPSRLSLSLSNISRSSSPCLDFLEKGIAEGEEEVAGLGGWAADGACLLGLLLYTSCTRRLTTAETWVEVKDPPAVEGVARISGHPSGVFRFGRLEDWVARPLFRLDWAVRMLDLIGFGVWNADKLVLDSLLGRDVLSRVGLAKSPGGVLEIGAHLHRLRGWRGCRQCTVRVSNARPRWRVGTLTRRGVLLPCGSSAAVAPAASRGRGCRLSPPLTASSLLSLALLTSPPLPINTPLGGGGEGNVCNGMQVCVRSASAREYMQTSAIEREVIVPGVGHQVFSIRCRLTEMAGSPAQSDPELTDHFEDWFSDDDLTLIALIDVNSDLLAADSG</sequence>
<organism evidence="2 3">
    <name type="scientific">Colocasia esculenta</name>
    <name type="common">Wild taro</name>
    <name type="synonym">Arum esculentum</name>
    <dbReference type="NCBI Taxonomy" id="4460"/>
    <lineage>
        <taxon>Eukaryota</taxon>
        <taxon>Viridiplantae</taxon>
        <taxon>Streptophyta</taxon>
        <taxon>Embryophyta</taxon>
        <taxon>Tracheophyta</taxon>
        <taxon>Spermatophyta</taxon>
        <taxon>Magnoliopsida</taxon>
        <taxon>Liliopsida</taxon>
        <taxon>Araceae</taxon>
        <taxon>Aroideae</taxon>
        <taxon>Colocasieae</taxon>
        <taxon>Colocasia</taxon>
    </lineage>
</organism>
<accession>A0A843VVJ0</accession>
<keyword evidence="3" id="KW-1185">Reference proteome</keyword>
<evidence type="ECO:0000313" key="3">
    <source>
        <dbReference type="Proteomes" id="UP000652761"/>
    </source>
</evidence>
<feature type="region of interest" description="Disordered" evidence="1">
    <location>
        <begin position="69"/>
        <end position="119"/>
    </location>
</feature>
<dbReference type="Proteomes" id="UP000652761">
    <property type="component" value="Unassembled WGS sequence"/>
</dbReference>
<protein>
    <submittedName>
        <fullName evidence="2">Uncharacterized protein</fullName>
    </submittedName>
</protein>
<dbReference type="EMBL" id="NMUH01002661">
    <property type="protein sequence ID" value="MQM01332.1"/>
    <property type="molecule type" value="Genomic_DNA"/>
</dbReference>
<feature type="compositionally biased region" description="Low complexity" evidence="1">
    <location>
        <begin position="81"/>
        <end position="92"/>
    </location>
</feature>